<dbReference type="PROSITE" id="PS50931">
    <property type="entry name" value="HTH_LYSR"/>
    <property type="match status" value="1"/>
</dbReference>
<organism evidence="6 7">
    <name type="scientific">Clostridium intestinale DSM 6191</name>
    <dbReference type="NCBI Taxonomy" id="1121320"/>
    <lineage>
        <taxon>Bacteria</taxon>
        <taxon>Bacillati</taxon>
        <taxon>Bacillota</taxon>
        <taxon>Clostridia</taxon>
        <taxon>Eubacteriales</taxon>
        <taxon>Clostridiaceae</taxon>
        <taxon>Clostridium</taxon>
    </lineage>
</organism>
<dbReference type="SUPFAM" id="SSF46785">
    <property type="entry name" value="Winged helix' DNA-binding domain"/>
    <property type="match status" value="1"/>
</dbReference>
<dbReference type="CDD" id="cd05466">
    <property type="entry name" value="PBP2_LTTR_substrate"/>
    <property type="match status" value="1"/>
</dbReference>
<dbReference type="InterPro" id="IPR036390">
    <property type="entry name" value="WH_DNA-bd_sf"/>
</dbReference>
<dbReference type="FunFam" id="1.10.10.10:FF:000001">
    <property type="entry name" value="LysR family transcriptional regulator"/>
    <property type="match status" value="1"/>
</dbReference>
<dbReference type="RefSeq" id="WP_073017253.1">
    <property type="nucleotide sequence ID" value="NZ_FQXU01000004.1"/>
</dbReference>
<dbReference type="PANTHER" id="PTHR30419:SF28">
    <property type="entry name" value="HTH-TYPE TRANSCRIPTIONAL REGULATOR BSDA"/>
    <property type="match status" value="1"/>
</dbReference>
<reference evidence="6 7" key="1">
    <citation type="submission" date="2016-11" db="EMBL/GenBank/DDBJ databases">
        <authorList>
            <person name="Jaros S."/>
            <person name="Januszkiewicz K."/>
            <person name="Wedrychowicz H."/>
        </authorList>
    </citation>
    <scope>NUCLEOTIDE SEQUENCE [LARGE SCALE GENOMIC DNA]</scope>
    <source>
        <strain evidence="6 7">DSM 6191</strain>
    </source>
</reference>
<evidence type="ECO:0000313" key="7">
    <source>
        <dbReference type="Proteomes" id="UP000184241"/>
    </source>
</evidence>
<feature type="domain" description="HTH lysR-type" evidence="5">
    <location>
        <begin position="1"/>
        <end position="58"/>
    </location>
</feature>
<evidence type="ECO:0000256" key="3">
    <source>
        <dbReference type="ARBA" id="ARBA00023125"/>
    </source>
</evidence>
<protein>
    <submittedName>
        <fullName evidence="6">DNA-binding transcriptional regulator, LysR family</fullName>
    </submittedName>
</protein>
<dbReference type="PRINTS" id="PR00039">
    <property type="entry name" value="HTHLYSR"/>
</dbReference>
<keyword evidence="2" id="KW-0805">Transcription regulation</keyword>
<keyword evidence="4" id="KW-0804">Transcription</keyword>
<dbReference type="GO" id="GO:0003700">
    <property type="term" value="F:DNA-binding transcription factor activity"/>
    <property type="evidence" value="ECO:0007669"/>
    <property type="project" value="InterPro"/>
</dbReference>
<evidence type="ECO:0000259" key="5">
    <source>
        <dbReference type="PROSITE" id="PS50931"/>
    </source>
</evidence>
<dbReference type="Pfam" id="PF03466">
    <property type="entry name" value="LysR_substrate"/>
    <property type="match status" value="1"/>
</dbReference>
<evidence type="ECO:0000313" key="6">
    <source>
        <dbReference type="EMBL" id="SHH83217.1"/>
    </source>
</evidence>
<dbReference type="Pfam" id="PF00126">
    <property type="entry name" value="HTH_1"/>
    <property type="match status" value="1"/>
</dbReference>
<dbReference type="EMBL" id="FQXU01000004">
    <property type="protein sequence ID" value="SHH83217.1"/>
    <property type="molecule type" value="Genomic_DNA"/>
</dbReference>
<keyword evidence="3 6" id="KW-0238">DNA-binding</keyword>
<dbReference type="Gene3D" id="1.10.10.10">
    <property type="entry name" value="Winged helix-like DNA-binding domain superfamily/Winged helix DNA-binding domain"/>
    <property type="match status" value="1"/>
</dbReference>
<sequence>MDLKQLKYFLTIAEERQITAAAKKLHIAQPPLSYQLNLLEQELGVTLVKRGPRNIELTDAGRLLYKRAEQLLDIAAITKREVENCGKGLSGVLSIGAISSSGGIIPNFNMLEFTEHYPDVRFEIYEGNTFSVIEMLEKRIIELGIIRTPFKHNMLECRYASLEPMVAVMKEKFICGEAQNVITIEELKDKPLIIYRRFEELIYDVFKEFEIKPFICCKNDDARTTLNWAKEGFGIGIVPRSALLTMDCSELIVKDILHDKMHTRIAVTWLKNSSLSPLAERFIELFQE</sequence>
<dbReference type="InterPro" id="IPR050950">
    <property type="entry name" value="HTH-type_LysR_regulators"/>
</dbReference>
<dbReference type="AlphaFoldDB" id="A0A1M5W6U7"/>
<evidence type="ECO:0000256" key="4">
    <source>
        <dbReference type="ARBA" id="ARBA00023163"/>
    </source>
</evidence>
<dbReference type="InterPro" id="IPR000847">
    <property type="entry name" value="LysR_HTH_N"/>
</dbReference>
<dbReference type="PANTHER" id="PTHR30419">
    <property type="entry name" value="HTH-TYPE TRANSCRIPTIONAL REGULATOR YBHD"/>
    <property type="match status" value="1"/>
</dbReference>
<gene>
    <name evidence="6" type="ORF">SAMN02745941_00954</name>
</gene>
<dbReference type="Gene3D" id="3.40.190.10">
    <property type="entry name" value="Periplasmic binding protein-like II"/>
    <property type="match status" value="2"/>
</dbReference>
<dbReference type="GO" id="GO:0003677">
    <property type="term" value="F:DNA binding"/>
    <property type="evidence" value="ECO:0007669"/>
    <property type="project" value="UniProtKB-KW"/>
</dbReference>
<proteinExistence type="inferred from homology"/>
<evidence type="ECO:0000256" key="2">
    <source>
        <dbReference type="ARBA" id="ARBA00023015"/>
    </source>
</evidence>
<dbReference type="InterPro" id="IPR036388">
    <property type="entry name" value="WH-like_DNA-bd_sf"/>
</dbReference>
<dbReference type="SUPFAM" id="SSF53850">
    <property type="entry name" value="Periplasmic binding protein-like II"/>
    <property type="match status" value="1"/>
</dbReference>
<comment type="similarity">
    <text evidence="1">Belongs to the LysR transcriptional regulatory family.</text>
</comment>
<dbReference type="InterPro" id="IPR005119">
    <property type="entry name" value="LysR_subst-bd"/>
</dbReference>
<accession>A0A1M5W6U7</accession>
<name>A0A1M5W6U7_9CLOT</name>
<dbReference type="GO" id="GO:0005829">
    <property type="term" value="C:cytosol"/>
    <property type="evidence" value="ECO:0007669"/>
    <property type="project" value="TreeGrafter"/>
</dbReference>
<dbReference type="Proteomes" id="UP000184241">
    <property type="component" value="Unassembled WGS sequence"/>
</dbReference>
<evidence type="ECO:0000256" key="1">
    <source>
        <dbReference type="ARBA" id="ARBA00009437"/>
    </source>
</evidence>